<dbReference type="InterPro" id="IPR013783">
    <property type="entry name" value="Ig-like_fold"/>
</dbReference>
<feature type="domain" description="Fibronectin type-III" evidence="7">
    <location>
        <begin position="367"/>
        <end position="463"/>
    </location>
</feature>
<evidence type="ECO:0000256" key="4">
    <source>
        <dbReference type="SAM" id="MobiDB-lite"/>
    </source>
</evidence>
<keyword evidence="5" id="KW-1133">Transmembrane helix</keyword>
<feature type="region of interest" description="Disordered" evidence="4">
    <location>
        <begin position="1680"/>
        <end position="1703"/>
    </location>
</feature>
<feature type="compositionally biased region" description="Polar residues" evidence="4">
    <location>
        <begin position="3299"/>
        <end position="3310"/>
    </location>
</feature>
<protein>
    <recommendedName>
        <fullName evidence="7">Fibronectin type-III domain-containing protein</fullName>
    </recommendedName>
</protein>
<feature type="domain" description="Fibronectin type-III" evidence="7">
    <location>
        <begin position="2317"/>
        <end position="2407"/>
    </location>
</feature>
<feature type="domain" description="Fibronectin type-III" evidence="7">
    <location>
        <begin position="2853"/>
        <end position="2942"/>
    </location>
</feature>
<dbReference type="InterPro" id="IPR036116">
    <property type="entry name" value="FN3_sf"/>
</dbReference>
<dbReference type="PROSITE" id="PS50853">
    <property type="entry name" value="FN3"/>
    <property type="match status" value="40"/>
</dbReference>
<dbReference type="Pfam" id="PF00041">
    <property type="entry name" value="fn3"/>
    <property type="match status" value="42"/>
</dbReference>
<feature type="domain" description="Fibronectin type-III" evidence="7">
    <location>
        <begin position="3116"/>
        <end position="3204"/>
    </location>
</feature>
<feature type="compositionally biased region" description="Low complexity" evidence="4">
    <location>
        <begin position="4354"/>
        <end position="4367"/>
    </location>
</feature>
<feature type="domain" description="Fibronectin type-III" evidence="7">
    <location>
        <begin position="2408"/>
        <end position="2493"/>
    </location>
</feature>
<feature type="domain" description="Fibronectin type-III" evidence="7">
    <location>
        <begin position="1784"/>
        <end position="1868"/>
    </location>
</feature>
<name>A0ABQ4A5E6_9ACTN</name>
<feature type="compositionally biased region" description="Low complexity" evidence="4">
    <location>
        <begin position="4146"/>
        <end position="4162"/>
    </location>
</feature>
<proteinExistence type="predicted"/>
<feature type="domain" description="Fibronectin type-III" evidence="7">
    <location>
        <begin position="3722"/>
        <end position="3811"/>
    </location>
</feature>
<gene>
    <name evidence="8" type="ORF">Ahu01nite_091620</name>
</gene>
<feature type="domain" description="Fibronectin type-III" evidence="7">
    <location>
        <begin position="3813"/>
        <end position="3897"/>
    </location>
</feature>
<feature type="domain" description="Fibronectin type-III" evidence="7">
    <location>
        <begin position="1693"/>
        <end position="1783"/>
    </location>
</feature>
<feature type="domain" description="Fibronectin type-III" evidence="7">
    <location>
        <begin position="1128"/>
        <end position="1222"/>
    </location>
</feature>
<dbReference type="Proteomes" id="UP000603200">
    <property type="component" value="Unassembled WGS sequence"/>
</dbReference>
<dbReference type="CDD" id="cd00063">
    <property type="entry name" value="FN3"/>
    <property type="match status" value="37"/>
</dbReference>
<evidence type="ECO:0000256" key="6">
    <source>
        <dbReference type="SAM" id="SignalP"/>
    </source>
</evidence>
<dbReference type="SMART" id="SM00089">
    <property type="entry name" value="PKD"/>
    <property type="match status" value="6"/>
</dbReference>
<feature type="domain" description="Fibronectin type-III" evidence="7">
    <location>
        <begin position="650"/>
        <end position="746"/>
    </location>
</feature>
<dbReference type="PANTHER" id="PTHR13817:SF73">
    <property type="entry name" value="FIBRONECTIN TYPE-III DOMAIN-CONTAINING PROTEIN"/>
    <property type="match status" value="1"/>
</dbReference>
<keyword evidence="1" id="KW-0677">Repeat</keyword>
<feature type="region of interest" description="Disordered" evidence="4">
    <location>
        <begin position="3281"/>
        <end position="3310"/>
    </location>
</feature>
<feature type="domain" description="Fibronectin type-III" evidence="7">
    <location>
        <begin position="1414"/>
        <end position="1509"/>
    </location>
</feature>
<feature type="domain" description="Fibronectin type-III" evidence="7">
    <location>
        <begin position="3205"/>
        <end position="3288"/>
    </location>
</feature>
<feature type="domain" description="Fibronectin type-III" evidence="7">
    <location>
        <begin position="4159"/>
        <end position="4250"/>
    </location>
</feature>
<accession>A0ABQ4A5E6</accession>
<feature type="domain" description="Fibronectin type-III" evidence="7">
    <location>
        <begin position="3982"/>
        <end position="4076"/>
    </location>
</feature>
<feature type="domain" description="Fibronectin type-III" evidence="7">
    <location>
        <begin position="1510"/>
        <end position="1606"/>
    </location>
</feature>
<feature type="domain" description="Fibronectin type-III" evidence="7">
    <location>
        <begin position="2585"/>
        <end position="2679"/>
    </location>
</feature>
<keyword evidence="2" id="KW-0378">Hydrolase</keyword>
<reference evidence="8 9" key="1">
    <citation type="submission" date="2021-01" db="EMBL/GenBank/DDBJ databases">
        <title>Whole genome shotgun sequence of Actinoplanes humidus NBRC 14915.</title>
        <authorList>
            <person name="Komaki H."/>
            <person name="Tamura T."/>
        </authorList>
    </citation>
    <scope>NUCLEOTIDE SEQUENCE [LARGE SCALE GENOMIC DNA]</scope>
    <source>
        <strain evidence="8 9">NBRC 14915</strain>
    </source>
</reference>
<feature type="domain" description="Fibronectin type-III" evidence="7">
    <location>
        <begin position="1869"/>
        <end position="1957"/>
    </location>
</feature>
<evidence type="ECO:0000313" key="9">
    <source>
        <dbReference type="Proteomes" id="UP000603200"/>
    </source>
</evidence>
<feature type="domain" description="Fibronectin type-III" evidence="7">
    <location>
        <begin position="1032"/>
        <end position="1127"/>
    </location>
</feature>
<feature type="domain" description="Fibronectin type-III" evidence="7">
    <location>
        <begin position="1223"/>
        <end position="1319"/>
    </location>
</feature>
<dbReference type="PANTHER" id="PTHR13817">
    <property type="entry name" value="TITIN"/>
    <property type="match status" value="1"/>
</dbReference>
<dbReference type="InterPro" id="IPR011042">
    <property type="entry name" value="6-blade_b-propeller_TolB-like"/>
</dbReference>
<dbReference type="EMBL" id="BOMN01000132">
    <property type="protein sequence ID" value="GIE26060.1"/>
    <property type="molecule type" value="Genomic_DNA"/>
</dbReference>
<keyword evidence="3" id="KW-0624">Polysaccharide degradation</keyword>
<dbReference type="SUPFAM" id="SSF63825">
    <property type="entry name" value="YWTD domain"/>
    <property type="match status" value="1"/>
</dbReference>
<feature type="domain" description="Fibronectin type-III" evidence="7">
    <location>
        <begin position="749"/>
        <end position="840"/>
    </location>
</feature>
<evidence type="ECO:0000313" key="8">
    <source>
        <dbReference type="EMBL" id="GIE26060.1"/>
    </source>
</evidence>
<dbReference type="InterPro" id="IPR003961">
    <property type="entry name" value="FN3_dom"/>
</dbReference>
<feature type="domain" description="Fibronectin type-III" evidence="7">
    <location>
        <begin position="2046"/>
        <end position="2136"/>
    </location>
</feature>
<evidence type="ECO:0000256" key="1">
    <source>
        <dbReference type="ARBA" id="ARBA00022737"/>
    </source>
</evidence>
<evidence type="ECO:0000256" key="3">
    <source>
        <dbReference type="ARBA" id="ARBA00023326"/>
    </source>
</evidence>
<feature type="domain" description="Fibronectin type-III" evidence="7">
    <location>
        <begin position="2943"/>
        <end position="3027"/>
    </location>
</feature>
<feature type="domain" description="Fibronectin type-III" evidence="7">
    <location>
        <begin position="841"/>
        <end position="936"/>
    </location>
</feature>
<comment type="caution">
    <text evidence="8">The sequence shown here is derived from an EMBL/GenBank/DDBJ whole genome shotgun (WGS) entry which is preliminary data.</text>
</comment>
<feature type="region of interest" description="Disordered" evidence="4">
    <location>
        <begin position="4354"/>
        <end position="4384"/>
    </location>
</feature>
<feature type="domain" description="Fibronectin type-III" evidence="7">
    <location>
        <begin position="1322"/>
        <end position="1413"/>
    </location>
</feature>
<organism evidence="8 9">
    <name type="scientific">Winogradskya humida</name>
    <dbReference type="NCBI Taxonomy" id="113566"/>
    <lineage>
        <taxon>Bacteria</taxon>
        <taxon>Bacillati</taxon>
        <taxon>Actinomycetota</taxon>
        <taxon>Actinomycetes</taxon>
        <taxon>Micromonosporales</taxon>
        <taxon>Micromonosporaceae</taxon>
        <taxon>Winogradskya</taxon>
    </lineage>
</organism>
<dbReference type="Gene3D" id="2.120.10.30">
    <property type="entry name" value="TolB, C-terminal domain"/>
    <property type="match status" value="2"/>
</dbReference>
<keyword evidence="9" id="KW-1185">Reference proteome</keyword>
<feature type="domain" description="Fibronectin type-III" evidence="7">
    <location>
        <begin position="3552"/>
        <end position="3638"/>
    </location>
</feature>
<feature type="region of interest" description="Disordered" evidence="4">
    <location>
        <begin position="4145"/>
        <end position="4166"/>
    </location>
</feature>
<feature type="domain" description="Fibronectin type-III" evidence="7">
    <location>
        <begin position="3376"/>
        <end position="3466"/>
    </location>
</feature>
<feature type="domain" description="Fibronectin type-III" evidence="7">
    <location>
        <begin position="3467"/>
        <end position="3551"/>
    </location>
</feature>
<feature type="domain" description="Fibronectin type-III" evidence="7">
    <location>
        <begin position="555"/>
        <end position="649"/>
    </location>
</feature>
<feature type="compositionally biased region" description="Low complexity" evidence="4">
    <location>
        <begin position="1681"/>
        <end position="1690"/>
    </location>
</feature>
<feature type="domain" description="Fibronectin type-III" evidence="7">
    <location>
        <begin position="2494"/>
        <end position="2584"/>
    </location>
</feature>
<dbReference type="Gene3D" id="2.60.40.10">
    <property type="entry name" value="Immunoglobulins"/>
    <property type="match status" value="43"/>
</dbReference>
<feature type="domain" description="Fibronectin type-III" evidence="7">
    <location>
        <begin position="2765"/>
        <end position="2852"/>
    </location>
</feature>
<feature type="domain" description="Fibronectin type-III" evidence="7">
    <location>
        <begin position="937"/>
        <end position="1031"/>
    </location>
</feature>
<feature type="domain" description="Fibronectin type-III" evidence="7">
    <location>
        <begin position="2137"/>
        <end position="2221"/>
    </location>
</feature>
<feature type="domain" description="Fibronectin type-III" evidence="7">
    <location>
        <begin position="3028"/>
        <end position="3115"/>
    </location>
</feature>
<feature type="chain" id="PRO_5046536925" description="Fibronectin type-III domain-containing protein" evidence="6">
    <location>
        <begin position="31"/>
        <end position="4418"/>
    </location>
</feature>
<keyword evidence="5" id="KW-0812">Transmembrane</keyword>
<feature type="domain" description="Fibronectin type-III" evidence="7">
    <location>
        <begin position="1958"/>
        <end position="2045"/>
    </location>
</feature>
<dbReference type="SMART" id="SM00060">
    <property type="entry name" value="FN3"/>
    <property type="match status" value="43"/>
</dbReference>
<feature type="domain" description="Fibronectin type-III" evidence="7">
    <location>
        <begin position="3289"/>
        <end position="3375"/>
    </location>
</feature>
<feature type="transmembrane region" description="Helical" evidence="5">
    <location>
        <begin position="4390"/>
        <end position="4410"/>
    </location>
</feature>
<keyword evidence="6" id="KW-0732">Signal</keyword>
<sequence length="4418" mass="427993">MTSRRAVALFTIIVLVSLSAVVGLSGPAAAAGGYVLSLYGGTGAASAPVSGPAGSSPIGRPDAMATDGAGNVWVYVRSACRVVKISAAGTLSPAVGNGTCGAAVAGDATSSPLSSSVKALAVDGSGNLFVGDYGNARVFKVTSGGTLSVFAGNGTTTAPVAGSATSTAVRPDSMAVDGSGNLFVGYVSQAQVVKITAAGALTRYAGTGTAGTPILGGVATLTQISQPASLAVDTTGNLYVGDIGNKRIYQVSTANVLSFFAGSGATATPVPGSITSPVPAPYAMAFDSASILYVAENYSHQILSFTLAGLGAPTLVAGTGGTGTPVAGVSTSSPLGTIPALVAPAASTVLAGDTDNNYLLRIAAPTVPGAPTGLSAVPGPSKAILTFTPPASDGGSTITGYEASTNNGTTWAALATTGSGTKTGTVTGLINGIAYTVRVRAVNAVGTSTASASTTVTPATAPGAPTALIPVGQDGQVNLTFVPPLNDGGSAITGYEVSTDSGSTWSAFAATGVLGLSGNVTGLTNGTAYTFQIRAVNLVGPGPSTAAVTATPRGAPYAPANLTAVPGNAQATLTFTTPADGGNAILGYQVSTDDGANWAGLTVTTAGTTNTATVTGLTNGTAYPVRVRALNLAGTGIASSAVTVSLAALVPDAPTGLVVVAGDAQIAVSFTPPASNGGSAITGYEASTNNGTSWSALATTAGLLGVRNATITGLTNGTSYTVRVRAVNAVGPSPASTSVTVTPRGAPYAPTGLTAVAGNGQATLTFTTPGDGGNAILGYQVSTDDGANWAALTVTTAGTTNTATVTGLSNGTVYPVRVRAVNLAGTGAASSATTVSLAALVPDAPTTLIAVAGDASIAVTFVPPASTGGSALTGYEASTDNGVTWGPLATTAGLLGVRNGTITGLINGTAYAVKVRAVNAVGPSVATAAVSATPRGVPYAPTNLTAAPGDRQATVTFTTPGDGGNALLGYQVSTDNGATWNGLTVTTAGTTNTGTVTGLTNGTTYALKVRAISLAGNGIASSPAPVTLPALVPDAPTGLVAIAGDASIAVTFAPPATTGGSALTGYEASTDNGVTWSSLTTTAGLLGVRNGTIAGLTNGTTYAVKVRAVNAIGSSVATAAVSATPRGVPYAPVNLTATPGDRQASVTFTTPADGGNAILGYQVSTDNGTTWNALTVTTTGSTGTGTVTGLTNGTTYALKVRALNLAGNGIASTAASVTLQSLAPDAPTGLVAGAGDSSVTLSFAAPAANGGSAITGYQASVDNGTTWTTLSTTDGLLGVKNATLTGLTNGTTYAVRVRALNAVGPGPASGSASATPRGAPYAPTGLSAVPGNTQATVTFTTPNDGGYGILGYQVSTDDGSTWAGLTVTTSGTTNTGTVTGLTNGRTYALRVRAYSLGGTGAASAGTAVVLPALAPTAPSGLVAIAGDTTVALMFAPPSANGGATITGYEASTDDGTTWSALATTDGLLGMRNATLTGLVNGTTYAIRVRALNPTGPSPATDSVPVTPRGAPYAPAGLIAVPGNGQAVLTFTTPADGGNTLLGYQVSTDNGGTWSALTVSTSGTTNTATVTGLTNGITYSVRVRALNLAGTGAPSATATVTPATVPGAPTGVAAAPGNTQITVTYTAPASTGGSPVTGYQVSTYDGTTWAALPASGTVTGLTNGTTYAVRVRALNAVGAGASSTPVSVTPVPNTPDPPTGLSAARGDRSATLTFTPPAMTGASPISSYDVSTDDGATWSALAASKVVTGLTNGTTYTVRVRAVNASGPGPASASATVTPATTPGTPTGLSVAMGDGTATLSFTAPASDGGDAITGYDVSTDDGSTWAALPASRIVGGLTNGTSYTFRVRAVNSVGAGTPTAGTTGTPSTVPGAPTGVSATAGDGRAVVTFTAPASDGGSPVTRYEVSTDDGVSWATLPANGTVTGLTNTTTYTIRVRAVNSTGTGPASAAVTVTPVDGLPGAPTGLSATRGDRGATLAFSAPADPGSSAISGYEVSTDGGTTWAALPASRIVGGLTNGTAYTVRVRAVNDAGAGPSSASVTVTPAAAPGAPTNLRASRGNHSATLMFAAPVNDGGDPITGYDVSTDNGATWNPLAADRTVTGLTNGTTYVIRVRAVNGVGAGTPSASVSITPATTSAAPTGLTAQRGNGSATLTFTAPASDGGDPITGYQVSTDNGQTWAGLAADRTVTGLTNGVTYTVQVRAVNSSGPGAASASTLVTPATSPGAPGGLSATAGDSSATLMFAAPDDGGDQVTGYEVSADDGGTWSAFTATGSGSARTGTVTGLDNGTAYTVRVRAFNGVGTGASSAAVTVTPISGVPGAPTGLAAARGDQSATLTFTAPADPGSSAISGYEYSTDAGVTWTALAVGGVVGGLTNGTAYEFWVRARNSAGPGPASSSATATPATVPQAPTGLTANPGDTTAALAFRAPVSDGGDPITRYDVSTDNGTSWVTLPVDRVVTGLTNGTAYPVRVRAVNTVGTGLSSDAVSVTPSPGRPGAPTRLTAAPGNASATLTFTAPASAGSSPISGYDVSVDEGITWTPLAADRVVTGLSNGTAYQISVRARNAAGAGPGSASVTVTPATTAAAPTALTATPGDSSAALTFTAPADTGGSAVTGYDVSVDDGTTWNPLTVSGGATLTGTVTGLTNGTSYPIRVRAVTAAGKGAAGDSATVTPATTADAPAAFNVTSGDGQLYLYFTAPASDGGSPITGYEVSVDDGGTWAAVAPDRIVTGLTNGTSYRVRVRAVTAAGPGAVTDSISAAPVNGLPGAPTGLTATRGDSSATVSYTAPANPGSSAITGYEVSTDDGWNWAPLAADNRITALSNGTTYAVRVRAVNAAGPGPASDSAPVTPAAVPGQPAGLRATAGDTTATLTFTAPASDGGSTITGYEYSLDGTTWSALPASLIIGGLTNGTAYPVRVRARNDVGAGPASASVSVTPRALPGAPTNVAATPGDGTATITFTAPASDGGSAITRYEVSTDNGVTWAVLPANGVVAGLTNGTAYAIRLRARNAAGVGPASAAVTVTPAAVPGAPTDLVATPGNGSISVSFTAPAGVGGSAITGYDVSVDDGVTWAALPASRVVGGLTNGATYTVRVRARNGVGAGPASSSVIATPATVPGAPAGLTATPGNASIVVRFTPPASDGGSAITGYDVSVDNGTTWTVLPASQTVDGLANGTTYAVRVRARNAAGTGAASDNATATPSAGLPGVPGNVAVTRGDASATVTYTPATGTVTGYQVSVDDGATWRTLPGDGVVTGLTNGVSYAFRVRAVNDNGVSPASAPVTVTPATNPSAPAGVTATPGNRSATVSFTPPSYDGGLPITGYEYSLDGTTWSALPPSSSVGDLTNGTAYTIRLRARNDVGAGPSASAPPVTPTAVPGAPTGVVAVGRDRSATVTFTAPDSDGGSPIIAYDVSIDNGSTWAVLPAGGTVTGLTNGTTYTVRLRARTSAGTGPASAPATVTPATVPSAPTDLSVAPGDSTATVTFTAPADGGSPVTRYEVSTDDGMTWATLAASNTVGGLSNGTAYTVRVRARNDAGIGAPSAGVTVTPVSGLPAAPGSVTVTRGDASVSVYFIPPSGPVTGYDVSTDNGATWSALPGNGVITGLTNGTAYAIRLRARNDVGTGPASAAVTVTPATTPGAPVGLTAAAGDGSATLVFTAPASDGGSPVTDYQYSLDGTTWSALPASLTVGGLTNGVTYVVRVRARNDVGAGIPASVTVTPSTVPGTPTGVSAARGDSSATVTFTAPASDGGSPITRYEVSVDDGTTWAVLPAGGVVGGLTNGTAYKIKLRAVNATGTGAPSATTTVTPAGLPGAPTSVATSAGDASASVSFTAPATGGSPITGYEVSTDNGVTWTALPATGIVTGLTDGTTYTIRLRARTAVGAGPASAAVTVTPRAALPGAPTGLTVTRGDGSATLAFTAGSGDPSGYEVSIDGGVTWRPLAANRIVAGLTNGTTYAIAVRAVNTAGSGPATPSVPVTPATVPGQPSIVTVAFSGTTATVTFTAPASDGGSAITAYELSLDGGSTYNPITTTGTGTLTATVTGLTTGATYQVALRARNAVGAGDADTEFNLATPPAAPTGLTVTRGDTTAALAFTAPDDDTITGYQYSTDNGTTWTALASPYVVTGLDNTATYAFRVRAVNSAGPGRASTAVTSTGSTAPGAPGNVTAAARTSSILVTWTPPATTPVPITGYRVVATPGVATCATGPTETSCLIGGTAGVRYTLRVVALAAGGASTTSSASATATPIAPSLPAAPPASAPALTTTKGDISTAVPGEQIILVGDGFAPYSTITIALYSTPTLLATATTDAGGAFRKAVTIPAGLDPGRHTLLATGVDPQGNTFSRSLSVTVKAATTTPTPTPAVSTPTPATPAPTTTPPTDTTMPRTGENIALIAGVGLLMIIAGLGLALVRRDGPRRR</sequence>
<feature type="domain" description="Fibronectin type-III" evidence="7">
    <location>
        <begin position="1607"/>
        <end position="1692"/>
    </location>
</feature>
<keyword evidence="2" id="KW-0326">Glycosidase</keyword>
<dbReference type="SUPFAM" id="SSF49265">
    <property type="entry name" value="Fibronectin type III"/>
    <property type="match status" value="24"/>
</dbReference>
<feature type="signal peptide" evidence="6">
    <location>
        <begin position="1"/>
        <end position="30"/>
    </location>
</feature>
<evidence type="ECO:0000259" key="7">
    <source>
        <dbReference type="PROSITE" id="PS50853"/>
    </source>
</evidence>
<evidence type="ECO:0000256" key="5">
    <source>
        <dbReference type="SAM" id="Phobius"/>
    </source>
</evidence>
<keyword evidence="3" id="KW-0119">Carbohydrate metabolism</keyword>
<keyword evidence="5" id="KW-0472">Membrane</keyword>
<feature type="domain" description="Fibronectin type-III" evidence="7">
    <location>
        <begin position="2222"/>
        <end position="2316"/>
    </location>
</feature>
<feature type="domain" description="Fibronectin type-III" evidence="7">
    <location>
        <begin position="464"/>
        <end position="554"/>
    </location>
</feature>
<dbReference type="RefSeq" id="WP_203842976.1">
    <property type="nucleotide sequence ID" value="NZ_BAAATV010000018.1"/>
</dbReference>
<evidence type="ECO:0000256" key="2">
    <source>
        <dbReference type="ARBA" id="ARBA00023295"/>
    </source>
</evidence>
<dbReference type="InterPro" id="IPR022409">
    <property type="entry name" value="PKD/Chitinase_dom"/>
</dbReference>
<dbReference type="InterPro" id="IPR050964">
    <property type="entry name" value="Striated_Muscle_Regulatory"/>
</dbReference>
<feature type="domain" description="Fibronectin type-III" evidence="7">
    <location>
        <begin position="3639"/>
        <end position="3721"/>
    </location>
</feature>